<feature type="region of interest" description="Disordered" evidence="1">
    <location>
        <begin position="1"/>
        <end position="83"/>
    </location>
</feature>
<name>A0ABX2Y983_9CELL</name>
<feature type="compositionally biased region" description="Low complexity" evidence="1">
    <location>
        <begin position="68"/>
        <end position="83"/>
    </location>
</feature>
<sequence>MAFDTPQSDLPDVVDDEATQPAAGAYGYGATNAPFEADDGDDADETDETDPDEAEDDGDDEPGDEDPATGTTATGARRRAAGAGRTVSRGLLRRVAAKALALAAADEDDRAPLAVLLGSTTDPTEMTVAIFTTARTAAAPVGDLLSVADADPMEAGIAVLSMDKSRVRAMWALAESLGVLSVAMPASDSKAALALAKAAQSISDTQRERLSLVADMARRTAA</sequence>
<evidence type="ECO:0000313" key="2">
    <source>
        <dbReference type="EMBL" id="OCI32828.1"/>
    </source>
</evidence>
<evidence type="ECO:0000313" key="3">
    <source>
        <dbReference type="Proteomes" id="UP000093412"/>
    </source>
</evidence>
<evidence type="ECO:0000256" key="1">
    <source>
        <dbReference type="SAM" id="MobiDB-lite"/>
    </source>
</evidence>
<feature type="compositionally biased region" description="Acidic residues" evidence="1">
    <location>
        <begin position="36"/>
        <end position="67"/>
    </location>
</feature>
<dbReference type="EMBL" id="MAQA01000003">
    <property type="protein sequence ID" value="OCI32828.1"/>
    <property type="molecule type" value="Genomic_DNA"/>
</dbReference>
<organism evidence="2 3">
    <name type="scientific">Oerskovia enterophila</name>
    <dbReference type="NCBI Taxonomy" id="43678"/>
    <lineage>
        <taxon>Bacteria</taxon>
        <taxon>Bacillati</taxon>
        <taxon>Actinomycetota</taxon>
        <taxon>Actinomycetes</taxon>
        <taxon>Micrococcales</taxon>
        <taxon>Cellulomonadaceae</taxon>
        <taxon>Oerskovia</taxon>
    </lineage>
</organism>
<dbReference type="RefSeq" id="WP_068624013.1">
    <property type="nucleotide sequence ID" value="NZ_MAQA01000003.1"/>
</dbReference>
<reference evidence="2 3" key="1">
    <citation type="submission" date="2016-06" db="EMBL/GenBank/DDBJ databases">
        <title>Genome sequence of Oerskovia enterophila DSM 43852.</title>
        <authorList>
            <person name="Poehlein A."/>
            <person name="Jag V."/>
            <person name="Bengelsdorf F.R."/>
            <person name="Daniel R."/>
            <person name="Duerre P."/>
        </authorList>
    </citation>
    <scope>NUCLEOTIDE SEQUENCE [LARGE SCALE GENOMIC DNA]</scope>
    <source>
        <strain evidence="2 3">DSM 43852</strain>
    </source>
</reference>
<gene>
    <name evidence="2" type="ORF">OERS_04200</name>
</gene>
<comment type="caution">
    <text evidence="2">The sequence shown here is derived from an EMBL/GenBank/DDBJ whole genome shotgun (WGS) entry which is preliminary data.</text>
</comment>
<proteinExistence type="predicted"/>
<dbReference type="Proteomes" id="UP000093412">
    <property type="component" value="Unassembled WGS sequence"/>
</dbReference>
<keyword evidence="3" id="KW-1185">Reference proteome</keyword>
<accession>A0ABX2Y983</accession>
<protein>
    <submittedName>
        <fullName evidence="2">Uncharacterized protein</fullName>
    </submittedName>
</protein>